<evidence type="ECO:0000313" key="2">
    <source>
        <dbReference type="EMBL" id="KAJ6215553.1"/>
    </source>
</evidence>
<sequence length="427" mass="49677">MNWFDKANEEKAKWMASQLIPSTDSDSDSDSDSEPDPDPERIYGIVLPIVNRFYSITKRYYTFWYRLITLLNFSNELTIRQIQLKHTIEESLYTVRPMADLYRMNPKCMIERDPNLQLATIIVQFCSMIMKIDLKWMGNGVDILLNAKTYSIILMEHLLLAMIEMNINIDTFFRRINFISLFITSNESLLPKTIENIREFQLILEYEWLSGMLNNREHFRSWPIVKLSPNGTMARTDSPSNDPYQWVTLRSESPILTKIGSYYYEVTLVEGIQLLLGFSYGNEMINDSVVANLLDTNSLINGNGTYRLLPPGTTIGCRIEVSRATSNNMNLEANVNYYLDQEFIVDRQCTFNCMDNHILFYVTISMNTNHQQIFINLGHGKFNHYPPMINKTNNANGNNNNNNEEQSKINRMIITRKWTKAETNCIN</sequence>
<comment type="caution">
    <text evidence="2">The sequence shown here is derived from an EMBL/GenBank/DDBJ whole genome shotgun (WGS) entry which is preliminary data.</text>
</comment>
<organism evidence="2 3">
    <name type="scientific">Blomia tropicalis</name>
    <name type="common">Mite</name>
    <dbReference type="NCBI Taxonomy" id="40697"/>
    <lineage>
        <taxon>Eukaryota</taxon>
        <taxon>Metazoa</taxon>
        <taxon>Ecdysozoa</taxon>
        <taxon>Arthropoda</taxon>
        <taxon>Chelicerata</taxon>
        <taxon>Arachnida</taxon>
        <taxon>Acari</taxon>
        <taxon>Acariformes</taxon>
        <taxon>Sarcoptiformes</taxon>
        <taxon>Astigmata</taxon>
        <taxon>Glycyphagoidea</taxon>
        <taxon>Echimyopodidae</taxon>
        <taxon>Blomia</taxon>
    </lineage>
</organism>
<evidence type="ECO:0000313" key="3">
    <source>
        <dbReference type="Proteomes" id="UP001142055"/>
    </source>
</evidence>
<keyword evidence="3" id="KW-1185">Reference proteome</keyword>
<dbReference type="EMBL" id="JAPWDV010000004">
    <property type="protein sequence ID" value="KAJ6215553.1"/>
    <property type="molecule type" value="Genomic_DNA"/>
</dbReference>
<feature type="region of interest" description="Disordered" evidence="1">
    <location>
        <begin position="18"/>
        <end position="39"/>
    </location>
</feature>
<accession>A0A9Q0LW23</accession>
<feature type="compositionally biased region" description="Acidic residues" evidence="1">
    <location>
        <begin position="25"/>
        <end position="37"/>
    </location>
</feature>
<gene>
    <name evidence="2" type="ORF">RDWZM_010053</name>
</gene>
<name>A0A9Q0LW23_BLOTA</name>
<protein>
    <submittedName>
        <fullName evidence="2">Uncharacterized protein</fullName>
    </submittedName>
</protein>
<dbReference type="Proteomes" id="UP001142055">
    <property type="component" value="Chromosome 4"/>
</dbReference>
<dbReference type="AlphaFoldDB" id="A0A9Q0LW23"/>
<dbReference type="Gene3D" id="2.60.120.920">
    <property type="match status" value="1"/>
</dbReference>
<reference evidence="2" key="1">
    <citation type="submission" date="2022-12" db="EMBL/GenBank/DDBJ databases">
        <title>Genome assemblies of Blomia tropicalis.</title>
        <authorList>
            <person name="Cui Y."/>
        </authorList>
    </citation>
    <scope>NUCLEOTIDE SEQUENCE</scope>
    <source>
        <tissue evidence="2">Adult mites</tissue>
    </source>
</reference>
<proteinExistence type="predicted"/>
<dbReference type="InterPro" id="IPR043136">
    <property type="entry name" value="B30.2/SPRY_sf"/>
</dbReference>
<evidence type="ECO:0000256" key="1">
    <source>
        <dbReference type="SAM" id="MobiDB-lite"/>
    </source>
</evidence>